<name>K0T879_THAOC</name>
<evidence type="ECO:0000313" key="3">
    <source>
        <dbReference type="EMBL" id="EJK73775.1"/>
    </source>
</evidence>
<accession>K0T879</accession>
<dbReference type="Proteomes" id="UP000266841">
    <property type="component" value="Unassembled WGS sequence"/>
</dbReference>
<evidence type="ECO:0000256" key="1">
    <source>
        <dbReference type="SAM" id="MobiDB-lite"/>
    </source>
</evidence>
<feature type="signal peptide" evidence="2">
    <location>
        <begin position="1"/>
        <end position="17"/>
    </location>
</feature>
<evidence type="ECO:0000313" key="4">
    <source>
        <dbReference type="Proteomes" id="UP000266841"/>
    </source>
</evidence>
<dbReference type="OMA" id="MSKEQWR"/>
<feature type="region of interest" description="Disordered" evidence="1">
    <location>
        <begin position="81"/>
        <end position="153"/>
    </location>
</feature>
<feature type="compositionally biased region" description="Basic and acidic residues" evidence="1">
    <location>
        <begin position="135"/>
        <end position="147"/>
    </location>
</feature>
<dbReference type="EMBL" id="AGNL01004225">
    <property type="protein sequence ID" value="EJK73775.1"/>
    <property type="molecule type" value="Genomic_DNA"/>
</dbReference>
<keyword evidence="2" id="KW-0732">Signal</keyword>
<sequence>MKTIAIATLALCSTASAFTPPAQPQSSRVGGTELYEYIPSGMSKAQWQKIKEQEKNKNKGKNLGATGITSFKSRSFEDWQKSGGKNLFPVDPRTVKNPKDLPYMQRAGGAADDSDLKGGNKKSGPTFFKMGGAKKKAEPTPEPEKKKNWWTLN</sequence>
<organism evidence="3 4">
    <name type="scientific">Thalassiosira oceanica</name>
    <name type="common">Marine diatom</name>
    <dbReference type="NCBI Taxonomy" id="159749"/>
    <lineage>
        <taxon>Eukaryota</taxon>
        <taxon>Sar</taxon>
        <taxon>Stramenopiles</taxon>
        <taxon>Ochrophyta</taxon>
        <taxon>Bacillariophyta</taxon>
        <taxon>Coscinodiscophyceae</taxon>
        <taxon>Thalassiosirophycidae</taxon>
        <taxon>Thalassiosirales</taxon>
        <taxon>Thalassiosiraceae</taxon>
        <taxon>Thalassiosira</taxon>
    </lineage>
</organism>
<proteinExistence type="predicted"/>
<keyword evidence="4" id="KW-1185">Reference proteome</keyword>
<dbReference type="eggNOG" id="ENOG502SR87">
    <property type="taxonomic scope" value="Eukaryota"/>
</dbReference>
<evidence type="ECO:0000256" key="2">
    <source>
        <dbReference type="SAM" id="SignalP"/>
    </source>
</evidence>
<dbReference type="OrthoDB" id="203873at2759"/>
<reference evidence="3 4" key="1">
    <citation type="journal article" date="2012" name="Genome Biol.">
        <title>Genome and low-iron response of an oceanic diatom adapted to chronic iron limitation.</title>
        <authorList>
            <person name="Lommer M."/>
            <person name="Specht M."/>
            <person name="Roy A.S."/>
            <person name="Kraemer L."/>
            <person name="Andreson R."/>
            <person name="Gutowska M.A."/>
            <person name="Wolf J."/>
            <person name="Bergner S.V."/>
            <person name="Schilhabel M.B."/>
            <person name="Klostermeier U.C."/>
            <person name="Beiko R.G."/>
            <person name="Rosenstiel P."/>
            <person name="Hippler M."/>
            <person name="Laroche J."/>
        </authorList>
    </citation>
    <scope>NUCLEOTIDE SEQUENCE [LARGE SCALE GENOMIC DNA]</scope>
    <source>
        <strain evidence="3 4">CCMP1005</strain>
    </source>
</reference>
<comment type="caution">
    <text evidence="3">The sequence shown here is derived from an EMBL/GenBank/DDBJ whole genome shotgun (WGS) entry which is preliminary data.</text>
</comment>
<protein>
    <submittedName>
        <fullName evidence="3">Uncharacterized protein</fullName>
    </submittedName>
</protein>
<gene>
    <name evidence="3" type="ORF">THAOC_04584</name>
</gene>
<feature type="chain" id="PRO_5003840775" evidence="2">
    <location>
        <begin position="18"/>
        <end position="153"/>
    </location>
</feature>
<dbReference type="AlphaFoldDB" id="K0T879"/>